<dbReference type="Pfam" id="PF07730">
    <property type="entry name" value="HisKA_3"/>
    <property type="match status" value="1"/>
</dbReference>
<evidence type="ECO:0000256" key="17">
    <source>
        <dbReference type="ARBA" id="ARBA00024827"/>
    </source>
</evidence>
<feature type="signal peptide" evidence="21">
    <location>
        <begin position="1"/>
        <end position="22"/>
    </location>
</feature>
<proteinExistence type="predicted"/>
<evidence type="ECO:0000256" key="8">
    <source>
        <dbReference type="ARBA" id="ARBA00022553"/>
    </source>
</evidence>
<dbReference type="InterPro" id="IPR011990">
    <property type="entry name" value="TPR-like_helical_dom_sf"/>
</dbReference>
<evidence type="ECO:0000256" key="21">
    <source>
        <dbReference type="SAM" id="SignalP"/>
    </source>
</evidence>
<feature type="coiled-coil region" evidence="19">
    <location>
        <begin position="364"/>
        <end position="391"/>
    </location>
</feature>
<evidence type="ECO:0000256" key="5">
    <source>
        <dbReference type="ARBA" id="ARBA00017322"/>
    </source>
</evidence>
<dbReference type="CDD" id="cd16917">
    <property type="entry name" value="HATPase_UhpB-NarQ-NarX-like"/>
    <property type="match status" value="1"/>
</dbReference>
<organism evidence="23 24">
    <name type="scientific">Sinomicrobium pectinilyticum</name>
    <dbReference type="NCBI Taxonomy" id="1084421"/>
    <lineage>
        <taxon>Bacteria</taxon>
        <taxon>Pseudomonadati</taxon>
        <taxon>Bacteroidota</taxon>
        <taxon>Flavobacteriia</taxon>
        <taxon>Flavobacteriales</taxon>
        <taxon>Flavobacteriaceae</taxon>
        <taxon>Sinomicrobium</taxon>
    </lineage>
</organism>
<keyword evidence="20" id="KW-0472">Membrane</keyword>
<dbReference type="SUPFAM" id="SSF48452">
    <property type="entry name" value="TPR-like"/>
    <property type="match status" value="1"/>
</dbReference>
<dbReference type="Gene3D" id="3.30.565.10">
    <property type="entry name" value="Histidine kinase-like ATPase, C-terminal domain"/>
    <property type="match status" value="1"/>
</dbReference>
<keyword evidence="16" id="KW-0411">Iron-sulfur</keyword>
<dbReference type="GO" id="GO:0005737">
    <property type="term" value="C:cytoplasm"/>
    <property type="evidence" value="ECO:0007669"/>
    <property type="project" value="UniProtKB-SubCell"/>
</dbReference>
<keyword evidence="13" id="KW-0067">ATP-binding</keyword>
<comment type="subcellular location">
    <subcellularLocation>
        <location evidence="3">Cytoplasm</location>
    </subcellularLocation>
</comment>
<dbReference type="EC" id="2.7.13.3" evidence="4"/>
<dbReference type="Gene3D" id="1.25.40.10">
    <property type="entry name" value="Tetratricopeptide repeat domain"/>
    <property type="match status" value="2"/>
</dbReference>
<dbReference type="InterPro" id="IPR003594">
    <property type="entry name" value="HATPase_dom"/>
</dbReference>
<keyword evidence="12" id="KW-0418">Kinase</keyword>
<evidence type="ECO:0000259" key="22">
    <source>
        <dbReference type="PROSITE" id="PS50109"/>
    </source>
</evidence>
<dbReference type="InterPro" id="IPR019734">
    <property type="entry name" value="TPR_rpt"/>
</dbReference>
<dbReference type="GO" id="GO:0051539">
    <property type="term" value="F:4 iron, 4 sulfur cluster binding"/>
    <property type="evidence" value="ECO:0007669"/>
    <property type="project" value="UniProtKB-KW"/>
</dbReference>
<evidence type="ECO:0000256" key="16">
    <source>
        <dbReference type="ARBA" id="ARBA00023014"/>
    </source>
</evidence>
<dbReference type="SMART" id="SM00028">
    <property type="entry name" value="TPR"/>
    <property type="match status" value="3"/>
</dbReference>
<evidence type="ECO:0000313" key="23">
    <source>
        <dbReference type="EMBL" id="RNL82907.1"/>
    </source>
</evidence>
<feature type="domain" description="Histidine kinase" evidence="22">
    <location>
        <begin position="472"/>
        <end position="664"/>
    </location>
</feature>
<protein>
    <recommendedName>
        <fullName evidence="5">Oxygen sensor histidine kinase NreB</fullName>
        <ecNumber evidence="4">2.7.13.3</ecNumber>
    </recommendedName>
    <alternativeName>
        <fullName evidence="18">Nitrogen regulation protein B</fullName>
    </alternativeName>
</protein>
<evidence type="ECO:0000256" key="12">
    <source>
        <dbReference type="ARBA" id="ARBA00022777"/>
    </source>
</evidence>
<comment type="catalytic activity">
    <reaction evidence="1">
        <text>ATP + protein L-histidine = ADP + protein N-phospho-L-histidine.</text>
        <dbReference type="EC" id="2.7.13.3"/>
    </reaction>
</comment>
<dbReference type="GO" id="GO:0005524">
    <property type="term" value="F:ATP binding"/>
    <property type="evidence" value="ECO:0007669"/>
    <property type="project" value="UniProtKB-KW"/>
</dbReference>
<evidence type="ECO:0000256" key="13">
    <source>
        <dbReference type="ARBA" id="ARBA00022840"/>
    </source>
</evidence>
<comment type="caution">
    <text evidence="23">The sequence shown here is derived from an EMBL/GenBank/DDBJ whole genome shotgun (WGS) entry which is preliminary data.</text>
</comment>
<evidence type="ECO:0000313" key="24">
    <source>
        <dbReference type="Proteomes" id="UP000267469"/>
    </source>
</evidence>
<keyword evidence="7" id="KW-0963">Cytoplasm</keyword>
<keyword evidence="19" id="KW-0175">Coiled coil</keyword>
<evidence type="ECO:0000256" key="2">
    <source>
        <dbReference type="ARBA" id="ARBA00001966"/>
    </source>
</evidence>
<keyword evidence="15" id="KW-0902">Two-component regulatory system</keyword>
<evidence type="ECO:0000256" key="1">
    <source>
        <dbReference type="ARBA" id="ARBA00000085"/>
    </source>
</evidence>
<dbReference type="Gene3D" id="1.20.5.1930">
    <property type="match status" value="1"/>
</dbReference>
<comment type="cofactor">
    <cofactor evidence="2">
        <name>[4Fe-4S] cluster</name>
        <dbReference type="ChEBI" id="CHEBI:49883"/>
    </cofactor>
</comment>
<keyword evidence="6" id="KW-0004">4Fe-4S</keyword>
<evidence type="ECO:0000256" key="10">
    <source>
        <dbReference type="ARBA" id="ARBA00022723"/>
    </source>
</evidence>
<dbReference type="Proteomes" id="UP000267469">
    <property type="component" value="Unassembled WGS sequence"/>
</dbReference>
<gene>
    <name evidence="23" type="ORF">ED312_15970</name>
</gene>
<keyword evidence="10" id="KW-0479">Metal-binding</keyword>
<keyword evidence="20" id="KW-0812">Transmembrane</keyword>
<dbReference type="InterPro" id="IPR005467">
    <property type="entry name" value="His_kinase_dom"/>
</dbReference>
<evidence type="ECO:0000256" key="14">
    <source>
        <dbReference type="ARBA" id="ARBA00023004"/>
    </source>
</evidence>
<dbReference type="InterPro" id="IPR004358">
    <property type="entry name" value="Sig_transdc_His_kin-like_C"/>
</dbReference>
<dbReference type="OrthoDB" id="9778366at2"/>
<keyword evidence="24" id="KW-1185">Reference proteome</keyword>
<dbReference type="PRINTS" id="PR00344">
    <property type="entry name" value="BCTRLSENSOR"/>
</dbReference>
<dbReference type="InterPro" id="IPR011712">
    <property type="entry name" value="Sig_transdc_His_kin_sub3_dim/P"/>
</dbReference>
<dbReference type="SMART" id="SM00387">
    <property type="entry name" value="HATPase_c"/>
    <property type="match status" value="1"/>
</dbReference>
<evidence type="ECO:0000256" key="7">
    <source>
        <dbReference type="ARBA" id="ARBA00022490"/>
    </source>
</evidence>
<feature type="transmembrane region" description="Helical" evidence="20">
    <location>
        <begin position="406"/>
        <end position="429"/>
    </location>
</feature>
<evidence type="ECO:0000256" key="18">
    <source>
        <dbReference type="ARBA" id="ARBA00030800"/>
    </source>
</evidence>
<keyword evidence="9" id="KW-0808">Transferase</keyword>
<dbReference type="GO" id="GO:0046872">
    <property type="term" value="F:metal ion binding"/>
    <property type="evidence" value="ECO:0007669"/>
    <property type="project" value="UniProtKB-KW"/>
</dbReference>
<dbReference type="InterPro" id="IPR036890">
    <property type="entry name" value="HATPase_C_sf"/>
</dbReference>
<dbReference type="SUPFAM" id="SSF55874">
    <property type="entry name" value="ATPase domain of HSP90 chaperone/DNA topoisomerase II/histidine kinase"/>
    <property type="match status" value="1"/>
</dbReference>
<evidence type="ECO:0000256" key="4">
    <source>
        <dbReference type="ARBA" id="ARBA00012438"/>
    </source>
</evidence>
<keyword evidence="11" id="KW-0547">Nucleotide-binding</keyword>
<dbReference type="Pfam" id="PF02518">
    <property type="entry name" value="HATPase_c"/>
    <property type="match status" value="1"/>
</dbReference>
<dbReference type="InterPro" id="IPR050482">
    <property type="entry name" value="Sensor_HK_TwoCompSys"/>
</dbReference>
<feature type="chain" id="PRO_5018171757" description="Oxygen sensor histidine kinase NreB" evidence="21">
    <location>
        <begin position="23"/>
        <end position="664"/>
    </location>
</feature>
<keyword evidence="21" id="KW-0732">Signal</keyword>
<keyword evidence="20" id="KW-1133">Transmembrane helix</keyword>
<keyword evidence="8" id="KW-0597">Phosphoprotein</keyword>
<evidence type="ECO:0000256" key="15">
    <source>
        <dbReference type="ARBA" id="ARBA00023012"/>
    </source>
</evidence>
<dbReference type="AlphaFoldDB" id="A0A3N0E4Z5"/>
<dbReference type="RefSeq" id="WP_123217023.1">
    <property type="nucleotide sequence ID" value="NZ_RJTM01000108.1"/>
</dbReference>
<keyword evidence="14" id="KW-0408">Iron</keyword>
<sequence length="664" mass="75999">MIRNFYFLLFFFLSVYDGFAQSASLDMESYADSLEHILKSGSNDSVKAGASLGLINYWLYKDTVRARQYLERGRELGKGYPYIYAMSYYAEGLLYFNSDEQKSEKAYLIADSLLCGLDTKEAYVSRSNVWNNIAVHRQRNDDDRAHIDILLNKAIPLAEKAADSAVMGSEYLAVGLSFMNLEQYNKASEYLERSIGILSRNRSQSFRLASAYGRAAENYILLKRFPEARAVLDSLQLLLAPYPDTEHNSLYYMAEGMYYQQTGYYDRALQYYDQGIRSASGVGKAYKIQELEFYKVKTLIAAKRYGEANALLNRFLQEEEMMDFYGNRVEIYASLAETYAGMGNMEQAYHWQKQYSTLSDSLHTSTLEDDINALEIKYKNAEKERKIASLEASNKLAVLSAKNNRLINWLLGIVCLFFMIAIAFSYFYYRKDRKLAMEKERNYQSRLGKLKQEQQLLSARAMLKGEEQERKRVARDLHDGLGGILAGVRMNLSEVESRFTDTLQSEMDRIITNVDKSLQELRRIARNLMPESLLQVGLKGALEDLCKSYETAFFKVDYQPYEISSGLSNTQQLTIYRIVQELLNNAMRHSEASEVIVQCSQNGDRFYITVEDNGKGFDPEHSESGKGLGLTNLEHRVNTMGGTWEIISGKNEGTTVNIELYVDQ</sequence>
<dbReference type="GO" id="GO:0016020">
    <property type="term" value="C:membrane"/>
    <property type="evidence" value="ECO:0007669"/>
    <property type="project" value="InterPro"/>
</dbReference>
<dbReference type="PROSITE" id="PS50109">
    <property type="entry name" value="HIS_KIN"/>
    <property type="match status" value="1"/>
</dbReference>
<dbReference type="GO" id="GO:0000155">
    <property type="term" value="F:phosphorelay sensor kinase activity"/>
    <property type="evidence" value="ECO:0007669"/>
    <property type="project" value="InterPro"/>
</dbReference>
<evidence type="ECO:0000256" key="9">
    <source>
        <dbReference type="ARBA" id="ARBA00022679"/>
    </source>
</evidence>
<dbReference type="Pfam" id="PF13181">
    <property type="entry name" value="TPR_8"/>
    <property type="match status" value="2"/>
</dbReference>
<dbReference type="PANTHER" id="PTHR24421">
    <property type="entry name" value="NITRATE/NITRITE SENSOR PROTEIN NARX-RELATED"/>
    <property type="match status" value="1"/>
</dbReference>
<accession>A0A3N0E4Z5</accession>
<comment type="function">
    <text evidence="17">Member of the two-component regulatory system NreB/NreC involved in the control of dissimilatory nitrate/nitrite reduction in response to oxygen. NreB functions as a direct oxygen sensor histidine kinase which is autophosphorylated, in the absence of oxygen, probably at the conserved histidine residue, and transfers its phosphate group probably to a conserved aspartate residue of NreC. NreB/NreC activates the expression of the nitrate (narGHJI) and nitrite (nir) reductase operons, as well as the putative nitrate transporter gene narT.</text>
</comment>
<name>A0A3N0E4Z5_SINP1</name>
<dbReference type="PANTHER" id="PTHR24421:SF10">
    <property type="entry name" value="NITRATE_NITRITE SENSOR PROTEIN NARQ"/>
    <property type="match status" value="1"/>
</dbReference>
<dbReference type="EMBL" id="RJTM01000108">
    <property type="protein sequence ID" value="RNL82907.1"/>
    <property type="molecule type" value="Genomic_DNA"/>
</dbReference>
<evidence type="ECO:0000256" key="19">
    <source>
        <dbReference type="SAM" id="Coils"/>
    </source>
</evidence>
<evidence type="ECO:0000256" key="6">
    <source>
        <dbReference type="ARBA" id="ARBA00022485"/>
    </source>
</evidence>
<evidence type="ECO:0000256" key="20">
    <source>
        <dbReference type="SAM" id="Phobius"/>
    </source>
</evidence>
<evidence type="ECO:0000256" key="11">
    <source>
        <dbReference type="ARBA" id="ARBA00022741"/>
    </source>
</evidence>
<reference evidence="23 24" key="1">
    <citation type="submission" date="2018-10" db="EMBL/GenBank/DDBJ databases">
        <title>Sinomicrobium pectinilyticum sp. nov., a pectinase-producing bacterium isolated from alkaline and saline soil, and emended description of the genus Sinomicrobium.</title>
        <authorList>
            <person name="Cheng B."/>
            <person name="Li C."/>
            <person name="Lai Q."/>
            <person name="Du M."/>
            <person name="Shao Z."/>
            <person name="Xu P."/>
            <person name="Yang C."/>
        </authorList>
    </citation>
    <scope>NUCLEOTIDE SEQUENCE [LARGE SCALE GENOMIC DNA]</scope>
    <source>
        <strain evidence="23 24">5DNS001</strain>
    </source>
</reference>
<dbReference type="GO" id="GO:0046983">
    <property type="term" value="F:protein dimerization activity"/>
    <property type="evidence" value="ECO:0007669"/>
    <property type="project" value="InterPro"/>
</dbReference>
<evidence type="ECO:0000256" key="3">
    <source>
        <dbReference type="ARBA" id="ARBA00004496"/>
    </source>
</evidence>